<dbReference type="Proteomes" id="UP000325614">
    <property type="component" value="Chromosome"/>
</dbReference>
<feature type="transmembrane region" description="Helical" evidence="5">
    <location>
        <begin position="77"/>
        <end position="99"/>
    </location>
</feature>
<evidence type="ECO:0000256" key="2">
    <source>
        <dbReference type="ARBA" id="ARBA00022692"/>
    </source>
</evidence>
<feature type="transmembrane region" description="Helical" evidence="5">
    <location>
        <begin position="370"/>
        <end position="388"/>
    </location>
</feature>
<proteinExistence type="predicted"/>
<name>A0A5P9JZ68_9HYPH</name>
<keyword evidence="7" id="KW-0436">Ligase</keyword>
<feature type="transmembrane region" description="Helical" evidence="5">
    <location>
        <begin position="105"/>
        <end position="127"/>
    </location>
</feature>
<dbReference type="PANTHER" id="PTHR37422">
    <property type="entry name" value="TEICHURONIC ACID BIOSYNTHESIS PROTEIN TUAE"/>
    <property type="match status" value="1"/>
</dbReference>
<dbReference type="GO" id="GO:0016020">
    <property type="term" value="C:membrane"/>
    <property type="evidence" value="ECO:0007669"/>
    <property type="project" value="UniProtKB-SubCell"/>
</dbReference>
<feature type="transmembrane region" description="Helical" evidence="5">
    <location>
        <begin position="222"/>
        <end position="238"/>
    </location>
</feature>
<dbReference type="PANTHER" id="PTHR37422:SF13">
    <property type="entry name" value="LIPOPOLYSACCHARIDE BIOSYNTHESIS PROTEIN PA4999-RELATED"/>
    <property type="match status" value="1"/>
</dbReference>
<feature type="transmembrane region" description="Helical" evidence="5">
    <location>
        <begin position="394"/>
        <end position="410"/>
    </location>
</feature>
<organism evidence="7 8">
    <name type="scientific">Microvirga thermotolerans</name>
    <dbReference type="NCBI Taxonomy" id="2651334"/>
    <lineage>
        <taxon>Bacteria</taxon>
        <taxon>Pseudomonadati</taxon>
        <taxon>Pseudomonadota</taxon>
        <taxon>Alphaproteobacteria</taxon>
        <taxon>Hyphomicrobiales</taxon>
        <taxon>Methylobacteriaceae</taxon>
        <taxon>Microvirga</taxon>
    </lineage>
</organism>
<feature type="domain" description="O-antigen ligase-related" evidence="6">
    <location>
        <begin position="206"/>
        <end position="352"/>
    </location>
</feature>
<dbReference type="InterPro" id="IPR051533">
    <property type="entry name" value="WaaL-like"/>
</dbReference>
<keyword evidence="8" id="KW-1185">Reference proteome</keyword>
<dbReference type="EMBL" id="CP045423">
    <property type="protein sequence ID" value="QFU17028.1"/>
    <property type="molecule type" value="Genomic_DNA"/>
</dbReference>
<evidence type="ECO:0000259" key="6">
    <source>
        <dbReference type="Pfam" id="PF04932"/>
    </source>
</evidence>
<feature type="transmembrane region" description="Helical" evidence="5">
    <location>
        <begin position="336"/>
        <end position="358"/>
    </location>
</feature>
<dbReference type="AlphaFoldDB" id="A0A5P9JZ68"/>
<keyword evidence="3 5" id="KW-1133">Transmembrane helix</keyword>
<dbReference type="Pfam" id="PF04932">
    <property type="entry name" value="Wzy_C"/>
    <property type="match status" value="1"/>
</dbReference>
<evidence type="ECO:0000313" key="7">
    <source>
        <dbReference type="EMBL" id="QFU17028.1"/>
    </source>
</evidence>
<dbReference type="KEGG" id="mico:GDR74_12800"/>
<reference evidence="7 8" key="1">
    <citation type="submission" date="2019-10" db="EMBL/GenBank/DDBJ databases">
        <title>Isolation, Identification of Microvirga thermotolerans HR1, a novel thermophilic bacterium and Comparative Genomics of the genus Microvirga.</title>
        <authorList>
            <person name="Li J."/>
            <person name="Zhang W."/>
            <person name="Lin M."/>
            <person name="Wang J."/>
        </authorList>
    </citation>
    <scope>NUCLEOTIDE SEQUENCE [LARGE SCALE GENOMIC DNA]</scope>
    <source>
        <strain evidence="7 8">HR1</strain>
    </source>
</reference>
<evidence type="ECO:0000256" key="3">
    <source>
        <dbReference type="ARBA" id="ARBA00022989"/>
    </source>
</evidence>
<keyword evidence="4 5" id="KW-0472">Membrane</keyword>
<dbReference type="RefSeq" id="WP_152586664.1">
    <property type="nucleotide sequence ID" value="NZ_CP045423.1"/>
</dbReference>
<evidence type="ECO:0000313" key="8">
    <source>
        <dbReference type="Proteomes" id="UP000325614"/>
    </source>
</evidence>
<keyword evidence="2 5" id="KW-0812">Transmembrane</keyword>
<feature type="transmembrane region" description="Helical" evidence="5">
    <location>
        <begin position="48"/>
        <end position="65"/>
    </location>
</feature>
<gene>
    <name evidence="7" type="ORF">GDR74_12800</name>
</gene>
<feature type="transmembrane region" description="Helical" evidence="5">
    <location>
        <begin position="245"/>
        <end position="264"/>
    </location>
</feature>
<comment type="subcellular location">
    <subcellularLocation>
        <location evidence="1">Membrane</location>
        <topology evidence="1">Multi-pass membrane protein</topology>
    </subcellularLocation>
</comment>
<dbReference type="GO" id="GO:0016874">
    <property type="term" value="F:ligase activity"/>
    <property type="evidence" value="ECO:0007669"/>
    <property type="project" value="UniProtKB-KW"/>
</dbReference>
<feature type="transmembrane region" description="Helical" evidence="5">
    <location>
        <begin position="172"/>
        <end position="192"/>
    </location>
</feature>
<protein>
    <submittedName>
        <fullName evidence="7">O-antigen ligase domain-containing protein</fullName>
    </submittedName>
</protein>
<sequence>MEVIAPEAAGGPPAGLQTRQARALWHAAMAALALMPLGMAVAHRSSPVFAALAALLALAAVAAEGRLAEFGRAARGALASPLGLSALAFLAWCVLSLGWSEFRLVSVSALGEFGISVAAAFVLALTLPARMTRPAFWLLVACSVVACVTTIFELRTGLALRRSLGMRWHSFIFNRPVLTLLCLLPPVAAFMLRGMRHGWMPGLAFAGLVFAAMAHSESGASVLGFAAGAVTFLAALAAPRLVAGAAAVAFTVLTAAAPFLGPIADRAIPASVHRKLAADHSRDRVDIWISFGEVIRHQPFAGAGFGVSPRMRDTAVAGRVPSEGETLLGVGHPHNALIQIWAELGAVGAVLALAAILLLLRTIARQERPIAAASLALLGSATAVALVGHGAWQGWWAAALGAAIVWILAVRRMQRETGA</sequence>
<dbReference type="InterPro" id="IPR007016">
    <property type="entry name" value="O-antigen_ligase-rel_domated"/>
</dbReference>
<evidence type="ECO:0000256" key="4">
    <source>
        <dbReference type="ARBA" id="ARBA00023136"/>
    </source>
</evidence>
<feature type="transmembrane region" description="Helical" evidence="5">
    <location>
        <begin position="23"/>
        <end position="42"/>
    </location>
</feature>
<feature type="transmembrane region" description="Helical" evidence="5">
    <location>
        <begin position="134"/>
        <end position="152"/>
    </location>
</feature>
<evidence type="ECO:0000256" key="5">
    <source>
        <dbReference type="SAM" id="Phobius"/>
    </source>
</evidence>
<evidence type="ECO:0000256" key="1">
    <source>
        <dbReference type="ARBA" id="ARBA00004141"/>
    </source>
</evidence>
<accession>A0A5P9JZ68</accession>